<evidence type="ECO:0000256" key="5">
    <source>
        <dbReference type="ARBA" id="ARBA00022692"/>
    </source>
</evidence>
<dbReference type="GO" id="GO:0061617">
    <property type="term" value="C:MICOS complex"/>
    <property type="evidence" value="ECO:0007669"/>
    <property type="project" value="UniProtKB-UniRule"/>
</dbReference>
<accession>A0AA35IVW6</accession>
<evidence type="ECO:0000256" key="6">
    <source>
        <dbReference type="ARBA" id="ARBA00022792"/>
    </source>
</evidence>
<dbReference type="EMBL" id="OX365758">
    <property type="protein sequence ID" value="CAI4037493.1"/>
    <property type="molecule type" value="Genomic_DNA"/>
</dbReference>
<organism evidence="13 14">
    <name type="scientific">Saccharomyces mikatae IFO 1815</name>
    <dbReference type="NCBI Taxonomy" id="226126"/>
    <lineage>
        <taxon>Eukaryota</taxon>
        <taxon>Fungi</taxon>
        <taxon>Dikarya</taxon>
        <taxon>Ascomycota</taxon>
        <taxon>Saccharomycotina</taxon>
        <taxon>Saccharomycetes</taxon>
        <taxon>Saccharomycetales</taxon>
        <taxon>Saccharomycetaceae</taxon>
        <taxon>Saccharomyces</taxon>
    </lineage>
</organism>
<evidence type="ECO:0000256" key="2">
    <source>
        <dbReference type="ARBA" id="ARBA00004434"/>
    </source>
</evidence>
<comment type="subcellular location">
    <subcellularLocation>
        <location evidence="2 12">Mitochondrion inner membrane</location>
        <topology evidence="2 12">Single-pass membrane protein</topology>
    </subcellularLocation>
</comment>
<keyword evidence="5" id="KW-0812">Transmembrane</keyword>
<evidence type="ECO:0000256" key="3">
    <source>
        <dbReference type="ARBA" id="ARBA00009188"/>
    </source>
</evidence>
<evidence type="ECO:0000256" key="11">
    <source>
        <dbReference type="ARBA" id="ARBA00032985"/>
    </source>
</evidence>
<keyword evidence="7" id="KW-1133">Transmembrane helix</keyword>
<dbReference type="GO" id="GO:0044284">
    <property type="term" value="C:mitochondrial crista junction"/>
    <property type="evidence" value="ECO:0007669"/>
    <property type="project" value="InterPro"/>
</dbReference>
<dbReference type="InterPro" id="IPR031463">
    <property type="entry name" value="Mic12"/>
</dbReference>
<reference evidence="13" key="1">
    <citation type="submission" date="2022-10" db="EMBL/GenBank/DDBJ databases">
        <authorList>
            <person name="Byrne P K."/>
        </authorList>
    </citation>
    <scope>NUCLEOTIDE SEQUENCE</scope>
    <source>
        <strain evidence="13">IFO1815</strain>
    </source>
</reference>
<evidence type="ECO:0000313" key="14">
    <source>
        <dbReference type="Proteomes" id="UP001161438"/>
    </source>
</evidence>
<keyword evidence="6 12" id="KW-0999">Mitochondrion inner membrane</keyword>
<dbReference type="GO" id="GO:0042407">
    <property type="term" value="P:cristae formation"/>
    <property type="evidence" value="ECO:0007669"/>
    <property type="project" value="InterPro"/>
</dbReference>
<dbReference type="GeneID" id="80916706"/>
<dbReference type="RefSeq" id="XP_056080610.1">
    <property type="nucleotide sequence ID" value="XM_056225219.1"/>
</dbReference>
<evidence type="ECO:0000256" key="7">
    <source>
        <dbReference type="ARBA" id="ARBA00022989"/>
    </source>
</evidence>
<comment type="subunit">
    <text evidence="12">Component of the mitochondrial contact site and cristae organizing system (MICOS) complex.</text>
</comment>
<dbReference type="Pfam" id="PF17050">
    <property type="entry name" value="AIM5"/>
    <property type="match status" value="1"/>
</dbReference>
<name>A0AA35IVW6_SACMI</name>
<evidence type="ECO:0000256" key="8">
    <source>
        <dbReference type="ARBA" id="ARBA00023128"/>
    </source>
</evidence>
<evidence type="ECO:0000256" key="4">
    <source>
        <dbReference type="ARBA" id="ARBA00018170"/>
    </source>
</evidence>
<keyword evidence="14" id="KW-1185">Reference proteome</keyword>
<comment type="function">
    <text evidence="1 12">Component of the MICOS complex, a large protein complex of the mitochondrial inner membrane that plays crucial roles in the maintenance of crista junctions, inner membrane architecture, and formation of contact sites to the outer membrane.</text>
</comment>
<gene>
    <name evidence="13" type="primary">SMKI02G3700</name>
    <name evidence="13" type="ORF">SMKI_02G3700</name>
</gene>
<protein>
    <recommendedName>
        <fullName evidence="4 12">MICOS complex subunit MIC12</fullName>
    </recommendedName>
    <alternativeName>
        <fullName evidence="11 12">Altered inheritance of mitochondria protein 5, mitochondrial</fullName>
    </alternativeName>
    <alternativeName>
        <fullName evidence="10 12">Found in mitochondrial proteome protein 51</fullName>
    </alternativeName>
</protein>
<dbReference type="AlphaFoldDB" id="A0AA35IVW6"/>
<evidence type="ECO:0000256" key="9">
    <source>
        <dbReference type="ARBA" id="ARBA00023136"/>
    </source>
</evidence>
<evidence type="ECO:0000256" key="12">
    <source>
        <dbReference type="RuleBase" id="RU363010"/>
    </source>
</evidence>
<evidence type="ECO:0000313" key="13">
    <source>
        <dbReference type="EMBL" id="CAI4037493.1"/>
    </source>
</evidence>
<comment type="similarity">
    <text evidence="3 12">Belongs to the MICOS complex subunit Mic12 family.</text>
</comment>
<evidence type="ECO:0000256" key="1">
    <source>
        <dbReference type="ARBA" id="ARBA00002689"/>
    </source>
</evidence>
<sequence>MSKMGTLVKSVKWTFSVGAIGSVFYLYRFSNNGYFYDHDATWLKQDHQAQDLIDRKEVASEGTTNRKQVVMNDGTAWTRTMGESMKDIWNGQIRNSVNWIYSWGRS</sequence>
<keyword evidence="8 12" id="KW-0496">Mitochondrion</keyword>
<keyword evidence="9" id="KW-0472">Membrane</keyword>
<evidence type="ECO:0000256" key="10">
    <source>
        <dbReference type="ARBA" id="ARBA00032159"/>
    </source>
</evidence>
<proteinExistence type="inferred from homology"/>
<dbReference type="Proteomes" id="UP001161438">
    <property type="component" value="Chromosome 2"/>
</dbReference>